<feature type="region of interest" description="Disordered" evidence="1">
    <location>
        <begin position="53"/>
        <end position="78"/>
    </location>
</feature>
<name>A0A8B3CXM2_9LEPT</name>
<dbReference type="EMBL" id="QHCS01000001">
    <property type="protein sequence ID" value="RHX88824.1"/>
    <property type="molecule type" value="Genomic_DNA"/>
</dbReference>
<dbReference type="AlphaFoldDB" id="A0A8B3CXM2"/>
<evidence type="ECO:0000313" key="3">
    <source>
        <dbReference type="Proteomes" id="UP000266669"/>
    </source>
</evidence>
<evidence type="ECO:0000313" key="2">
    <source>
        <dbReference type="EMBL" id="RHX88824.1"/>
    </source>
</evidence>
<dbReference type="Proteomes" id="UP000266669">
    <property type="component" value="Unassembled WGS sequence"/>
</dbReference>
<feature type="compositionally biased region" description="Polar residues" evidence="1">
    <location>
        <begin position="53"/>
        <end position="71"/>
    </location>
</feature>
<proteinExistence type="predicted"/>
<sequence>MERILFFIRLWIGFLLKVIHSKKKGEDSGIPFSILEFYIKRRNVSAFWKNFSPFRNQNEGVPTDSFSSTVDQRSDDLL</sequence>
<accession>A0A8B3CXM2</accession>
<reference evidence="3" key="1">
    <citation type="submission" date="2018-05" db="EMBL/GenBank/DDBJ databases">
        <title>Leptospira yasudae sp. nov. and Leptospira stimsonii sp. nov., two pathogenic species of the genus Leptospira isolated from environmental sources.</title>
        <authorList>
            <person name="Casanovas-Massana A."/>
            <person name="Hamond C."/>
            <person name="Santos L.A."/>
            <person name="Hacker K.P."/>
            <person name="Balassiano I."/>
            <person name="Medeiros M.A."/>
            <person name="Reis M.G."/>
            <person name="Ko A.I."/>
            <person name="Wunder E.A."/>
        </authorList>
    </citation>
    <scope>NUCLEOTIDE SEQUENCE [LARGE SCALE GENOMIC DNA]</scope>
    <source>
        <strain evidence="3">AMB6-RJ</strain>
    </source>
</reference>
<organism evidence="2 3">
    <name type="scientific">Leptospira stimsonii</name>
    <dbReference type="NCBI Taxonomy" id="2202203"/>
    <lineage>
        <taxon>Bacteria</taxon>
        <taxon>Pseudomonadati</taxon>
        <taxon>Spirochaetota</taxon>
        <taxon>Spirochaetia</taxon>
        <taxon>Leptospirales</taxon>
        <taxon>Leptospiraceae</taxon>
        <taxon>Leptospira</taxon>
    </lineage>
</organism>
<evidence type="ECO:0000256" key="1">
    <source>
        <dbReference type="SAM" id="MobiDB-lite"/>
    </source>
</evidence>
<comment type="caution">
    <text evidence="2">The sequence shown here is derived from an EMBL/GenBank/DDBJ whole genome shotgun (WGS) entry which is preliminary data.</text>
</comment>
<protein>
    <submittedName>
        <fullName evidence="2">Uncharacterized protein</fullName>
    </submittedName>
</protein>
<gene>
    <name evidence="2" type="ORF">DLM78_07925</name>
</gene>